<name>A0ABP4GEA2_9ACTN</name>
<sequence length="90" mass="9643">MLDGRPVAVTSGNCGTLQVLPIPESRPSATARTLTEYTLSDAWIAARQRNVKKESEEALTDNGPIGFLPTRAGCRPDIVQEVNYSATNGP</sequence>
<evidence type="ECO:0000313" key="1">
    <source>
        <dbReference type="EMBL" id="GAA1222479.1"/>
    </source>
</evidence>
<reference evidence="2" key="1">
    <citation type="journal article" date="2019" name="Int. J. Syst. Evol. Microbiol.">
        <title>The Global Catalogue of Microorganisms (GCM) 10K type strain sequencing project: providing services to taxonomists for standard genome sequencing and annotation.</title>
        <authorList>
            <consortium name="The Broad Institute Genomics Platform"/>
            <consortium name="The Broad Institute Genome Sequencing Center for Infectious Disease"/>
            <person name="Wu L."/>
            <person name="Ma J."/>
        </authorList>
    </citation>
    <scope>NUCLEOTIDE SEQUENCE [LARGE SCALE GENOMIC DNA]</scope>
    <source>
        <strain evidence="2">JCM 13004</strain>
    </source>
</reference>
<dbReference type="EMBL" id="BAAALF010000010">
    <property type="protein sequence ID" value="GAA1222479.1"/>
    <property type="molecule type" value="Genomic_DNA"/>
</dbReference>
<keyword evidence="2" id="KW-1185">Reference proteome</keyword>
<comment type="caution">
    <text evidence="1">The sequence shown here is derived from an EMBL/GenBank/DDBJ whole genome shotgun (WGS) entry which is preliminary data.</text>
</comment>
<dbReference type="Proteomes" id="UP001500037">
    <property type="component" value="Unassembled WGS sequence"/>
</dbReference>
<protein>
    <submittedName>
        <fullName evidence="1">Uncharacterized protein</fullName>
    </submittedName>
</protein>
<proteinExistence type="predicted"/>
<accession>A0ABP4GEA2</accession>
<evidence type="ECO:0000313" key="2">
    <source>
        <dbReference type="Proteomes" id="UP001500037"/>
    </source>
</evidence>
<gene>
    <name evidence="1" type="ORF">GCM10009665_10890</name>
</gene>
<organism evidence="1 2">
    <name type="scientific">Kitasatospora nipponensis</name>
    <dbReference type="NCBI Taxonomy" id="258049"/>
    <lineage>
        <taxon>Bacteria</taxon>
        <taxon>Bacillati</taxon>
        <taxon>Actinomycetota</taxon>
        <taxon>Actinomycetes</taxon>
        <taxon>Kitasatosporales</taxon>
        <taxon>Streptomycetaceae</taxon>
        <taxon>Kitasatospora</taxon>
    </lineage>
</organism>